<evidence type="ECO:0000256" key="3">
    <source>
        <dbReference type="ARBA" id="ARBA00023163"/>
    </source>
</evidence>
<dbReference type="SMART" id="SM00347">
    <property type="entry name" value="HTH_MARR"/>
    <property type="match status" value="1"/>
</dbReference>
<dbReference type="SUPFAM" id="SSF46785">
    <property type="entry name" value="Winged helix' DNA-binding domain"/>
    <property type="match status" value="1"/>
</dbReference>
<dbReference type="PANTHER" id="PTHR33164">
    <property type="entry name" value="TRANSCRIPTIONAL REGULATOR, MARR FAMILY"/>
    <property type="match status" value="1"/>
</dbReference>
<dbReference type="InterPro" id="IPR000835">
    <property type="entry name" value="HTH_MarR-typ"/>
</dbReference>
<dbReference type="PROSITE" id="PS50995">
    <property type="entry name" value="HTH_MARR_2"/>
    <property type="match status" value="1"/>
</dbReference>
<dbReference type="InterPro" id="IPR036388">
    <property type="entry name" value="WH-like_DNA-bd_sf"/>
</dbReference>
<dbReference type="PRINTS" id="PR00598">
    <property type="entry name" value="HTHMARR"/>
</dbReference>
<keyword evidence="3" id="KW-0804">Transcription</keyword>
<evidence type="ECO:0000256" key="1">
    <source>
        <dbReference type="ARBA" id="ARBA00023015"/>
    </source>
</evidence>
<dbReference type="InterPro" id="IPR039422">
    <property type="entry name" value="MarR/SlyA-like"/>
</dbReference>
<feature type="domain" description="HTH marR-type" evidence="4">
    <location>
        <begin position="5"/>
        <end position="137"/>
    </location>
</feature>
<dbReference type="Gene3D" id="1.10.10.10">
    <property type="entry name" value="Winged helix-like DNA-binding domain superfamily/Winged helix DNA-binding domain"/>
    <property type="match status" value="1"/>
</dbReference>
<reference evidence="6" key="1">
    <citation type="journal article" date="2019" name="Int. J. Syst. Evol. Microbiol.">
        <title>The Global Catalogue of Microorganisms (GCM) 10K type strain sequencing project: providing services to taxonomists for standard genome sequencing and annotation.</title>
        <authorList>
            <consortium name="The Broad Institute Genomics Platform"/>
            <consortium name="The Broad Institute Genome Sequencing Center for Infectious Disease"/>
            <person name="Wu L."/>
            <person name="Ma J."/>
        </authorList>
    </citation>
    <scope>NUCLEOTIDE SEQUENCE [LARGE SCALE GENOMIC DNA]</scope>
    <source>
        <strain evidence="6">NBRC 102146</strain>
    </source>
</reference>
<gene>
    <name evidence="5" type="ORF">GCM10007925_00190</name>
</gene>
<evidence type="ECO:0000313" key="5">
    <source>
        <dbReference type="EMBL" id="GLR46308.1"/>
    </source>
</evidence>
<evidence type="ECO:0000313" key="6">
    <source>
        <dbReference type="Proteomes" id="UP001156703"/>
    </source>
</evidence>
<dbReference type="Proteomes" id="UP001156703">
    <property type="component" value="Unassembled WGS sequence"/>
</dbReference>
<organism evidence="5 6">
    <name type="scientific">Sphingomonas astaxanthinifaciens DSM 22298</name>
    <dbReference type="NCBI Taxonomy" id="1123267"/>
    <lineage>
        <taxon>Bacteria</taxon>
        <taxon>Pseudomonadati</taxon>
        <taxon>Pseudomonadota</taxon>
        <taxon>Alphaproteobacteria</taxon>
        <taxon>Sphingomonadales</taxon>
        <taxon>Sphingomonadaceae</taxon>
        <taxon>Sphingomonas</taxon>
    </lineage>
</organism>
<protein>
    <submittedName>
        <fullName evidence="5">MarR family transcriptional regulator</fullName>
    </submittedName>
</protein>
<comment type="caution">
    <text evidence="5">The sequence shown here is derived from an EMBL/GenBank/DDBJ whole genome shotgun (WGS) entry which is preliminary data.</text>
</comment>
<evidence type="ECO:0000256" key="2">
    <source>
        <dbReference type="ARBA" id="ARBA00023125"/>
    </source>
</evidence>
<dbReference type="Pfam" id="PF01047">
    <property type="entry name" value="MarR"/>
    <property type="match status" value="1"/>
</dbReference>
<dbReference type="EMBL" id="BSOO01000001">
    <property type="protein sequence ID" value="GLR46308.1"/>
    <property type="molecule type" value="Genomic_DNA"/>
</dbReference>
<accession>A0ABQ5Z5X9</accession>
<keyword evidence="1" id="KW-0805">Transcription regulation</keyword>
<name>A0ABQ5Z5X9_9SPHN</name>
<sequence length="153" mass="17180">MGRQMEQIAWDIGETAHALRRAFDRRAAALGITRAQWRVLARLDHQPGQRQVDLADRMDIEPITLCRIVDKLEEAGLVERRRDPSDRRAWQLFLCDKATPLVSRLHTLADDFSAEVFGNLDPAAVSDAQRLLGAIRANLSGLDPRSNNDRASA</sequence>
<dbReference type="InterPro" id="IPR036390">
    <property type="entry name" value="WH_DNA-bd_sf"/>
</dbReference>
<evidence type="ECO:0000259" key="4">
    <source>
        <dbReference type="PROSITE" id="PS50995"/>
    </source>
</evidence>
<keyword evidence="2" id="KW-0238">DNA-binding</keyword>
<keyword evidence="6" id="KW-1185">Reference proteome</keyword>
<dbReference type="PANTHER" id="PTHR33164:SF64">
    <property type="entry name" value="TRANSCRIPTIONAL REGULATOR SLYA"/>
    <property type="match status" value="1"/>
</dbReference>
<proteinExistence type="predicted"/>